<evidence type="ECO:0000256" key="3">
    <source>
        <dbReference type="PROSITE-ProRule" id="PRU00023"/>
    </source>
</evidence>
<sequence>MSESILFNLLHLDVYDEEERRKADAIAIIREARQNPRKLDLIYTFPHVVEIKRCCPLHQAIRLGLGVEVVDALSSPVALRLKCDGATALHLAMYPRFNGPMDIISHARPKIHVSWDVVSLLLRKHPDAARERDDEGQTPLHLACRYGAPHDMLSALLSSWPDAAREKDASGQTPLHSACEYKLPLSVLALFLSRCPDVAKEKDSDGSTLLHIICRYASLDQVSSILSACPDAAKVKDEDGWTPLHHACQEGAPFAVISLLMSSWPDAATEEDNDGLTPLHVACQYNESLDTIILLLDKWIEAKDNRNSESVECLIECTDIIDAPEEIGNLFFHVSALFDEDQFDPSPHEVMCFFNHLNWWNGALLVIDVYPSVTKALGLHTNVMADFLCIVGKKCCLTTMSTVIQNEPDILEWI</sequence>
<dbReference type="InterPro" id="IPR002110">
    <property type="entry name" value="Ankyrin_rpt"/>
</dbReference>
<dbReference type="InterPro" id="IPR036770">
    <property type="entry name" value="Ankyrin_rpt-contain_sf"/>
</dbReference>
<dbReference type="PANTHER" id="PTHR24153">
    <property type="entry name" value="ESPIN"/>
    <property type="match status" value="1"/>
</dbReference>
<organism evidence="4">
    <name type="scientific">Ditylum brightwellii</name>
    <dbReference type="NCBI Taxonomy" id="49249"/>
    <lineage>
        <taxon>Eukaryota</taxon>
        <taxon>Sar</taxon>
        <taxon>Stramenopiles</taxon>
        <taxon>Ochrophyta</taxon>
        <taxon>Bacillariophyta</taxon>
        <taxon>Mediophyceae</taxon>
        <taxon>Lithodesmiophycidae</taxon>
        <taxon>Lithodesmiales</taxon>
        <taxon>Lithodesmiaceae</taxon>
        <taxon>Ditylum</taxon>
    </lineage>
</organism>
<dbReference type="PROSITE" id="PS50297">
    <property type="entry name" value="ANK_REP_REGION"/>
    <property type="match status" value="1"/>
</dbReference>
<dbReference type="PROSITE" id="PS50088">
    <property type="entry name" value="ANK_REPEAT"/>
    <property type="match status" value="2"/>
</dbReference>
<evidence type="ECO:0000256" key="2">
    <source>
        <dbReference type="ARBA" id="ARBA00023043"/>
    </source>
</evidence>
<dbReference type="InterPro" id="IPR052420">
    <property type="entry name" value="Espin/Espin-like"/>
</dbReference>
<protein>
    <submittedName>
        <fullName evidence="4">Uncharacterized protein</fullName>
    </submittedName>
</protein>
<evidence type="ECO:0000313" key="4">
    <source>
        <dbReference type="EMBL" id="CAD9350272.1"/>
    </source>
</evidence>
<dbReference type="AlphaFoldDB" id="A0A7S2ER10"/>
<evidence type="ECO:0000256" key="1">
    <source>
        <dbReference type="ARBA" id="ARBA00022737"/>
    </source>
</evidence>
<feature type="repeat" description="ANK" evidence="3">
    <location>
        <begin position="239"/>
        <end position="272"/>
    </location>
</feature>
<feature type="repeat" description="ANK" evidence="3">
    <location>
        <begin position="135"/>
        <end position="168"/>
    </location>
</feature>
<dbReference type="GO" id="GO:0005737">
    <property type="term" value="C:cytoplasm"/>
    <property type="evidence" value="ECO:0007669"/>
    <property type="project" value="TreeGrafter"/>
</dbReference>
<name>A0A7S2ER10_9STRA</name>
<dbReference type="GO" id="GO:0051017">
    <property type="term" value="P:actin filament bundle assembly"/>
    <property type="evidence" value="ECO:0007669"/>
    <property type="project" value="TreeGrafter"/>
</dbReference>
<reference evidence="4" key="1">
    <citation type="submission" date="2021-01" db="EMBL/GenBank/DDBJ databases">
        <authorList>
            <person name="Corre E."/>
            <person name="Pelletier E."/>
            <person name="Niang G."/>
            <person name="Scheremetjew M."/>
            <person name="Finn R."/>
            <person name="Kale V."/>
            <person name="Holt S."/>
            <person name="Cochrane G."/>
            <person name="Meng A."/>
            <person name="Brown T."/>
            <person name="Cohen L."/>
        </authorList>
    </citation>
    <scope>NUCLEOTIDE SEQUENCE</scope>
    <source>
        <strain evidence="4">Pop2</strain>
    </source>
</reference>
<keyword evidence="1" id="KW-0677">Repeat</keyword>
<dbReference type="Pfam" id="PF12796">
    <property type="entry name" value="Ank_2"/>
    <property type="match status" value="2"/>
</dbReference>
<dbReference type="PANTHER" id="PTHR24153:SF8">
    <property type="entry name" value="FORKED, ISOFORM F"/>
    <property type="match status" value="1"/>
</dbReference>
<proteinExistence type="predicted"/>
<dbReference type="GO" id="GO:0051015">
    <property type="term" value="F:actin filament binding"/>
    <property type="evidence" value="ECO:0007669"/>
    <property type="project" value="TreeGrafter"/>
</dbReference>
<dbReference type="SUPFAM" id="SSF48403">
    <property type="entry name" value="Ankyrin repeat"/>
    <property type="match status" value="1"/>
</dbReference>
<accession>A0A7S2ER10</accession>
<dbReference type="Gene3D" id="1.25.40.20">
    <property type="entry name" value="Ankyrin repeat-containing domain"/>
    <property type="match status" value="1"/>
</dbReference>
<keyword evidence="2 3" id="KW-0040">ANK repeat</keyword>
<dbReference type="SMART" id="SM00248">
    <property type="entry name" value="ANK"/>
    <property type="match status" value="6"/>
</dbReference>
<dbReference type="EMBL" id="HBGN01033070">
    <property type="protein sequence ID" value="CAD9350272.1"/>
    <property type="molecule type" value="Transcribed_RNA"/>
</dbReference>
<gene>
    <name evidence="4" type="ORF">DBRI1063_LOCUS21369</name>
</gene>